<dbReference type="Pfam" id="PF00069">
    <property type="entry name" value="Pkinase"/>
    <property type="match status" value="1"/>
</dbReference>
<keyword evidence="2" id="KW-0418">Kinase</keyword>
<dbReference type="PANTHER" id="PTHR44329">
    <property type="entry name" value="SERINE/THREONINE-PROTEIN KINASE TNNI3K-RELATED"/>
    <property type="match status" value="1"/>
</dbReference>
<proteinExistence type="predicted"/>
<dbReference type="OrthoDB" id="41771at2759"/>
<dbReference type="KEGG" id="fcy:FRACYDRAFT_206085"/>
<gene>
    <name evidence="2" type="ORF">FRACYDRAFT_206085</name>
</gene>
<keyword evidence="2" id="KW-0808">Transferase</keyword>
<dbReference type="InterPro" id="IPR000719">
    <property type="entry name" value="Prot_kinase_dom"/>
</dbReference>
<dbReference type="AlphaFoldDB" id="A0A1E7FRS3"/>
<evidence type="ECO:0000259" key="1">
    <source>
        <dbReference type="PROSITE" id="PS50011"/>
    </source>
</evidence>
<name>A0A1E7FRS3_9STRA</name>
<keyword evidence="3" id="KW-1185">Reference proteome</keyword>
<dbReference type="Proteomes" id="UP000095751">
    <property type="component" value="Unassembled WGS sequence"/>
</dbReference>
<organism evidence="2 3">
    <name type="scientific">Fragilariopsis cylindrus CCMP1102</name>
    <dbReference type="NCBI Taxonomy" id="635003"/>
    <lineage>
        <taxon>Eukaryota</taxon>
        <taxon>Sar</taxon>
        <taxon>Stramenopiles</taxon>
        <taxon>Ochrophyta</taxon>
        <taxon>Bacillariophyta</taxon>
        <taxon>Bacillariophyceae</taxon>
        <taxon>Bacillariophycidae</taxon>
        <taxon>Bacillariales</taxon>
        <taxon>Bacillariaceae</taxon>
        <taxon>Fragilariopsis</taxon>
    </lineage>
</organism>
<dbReference type="InterPro" id="IPR051681">
    <property type="entry name" value="Ser/Thr_Kinases-Pseudokinases"/>
</dbReference>
<evidence type="ECO:0000313" key="2">
    <source>
        <dbReference type="EMBL" id="OEU20838.1"/>
    </source>
</evidence>
<reference evidence="2 3" key="1">
    <citation type="submission" date="2016-09" db="EMBL/GenBank/DDBJ databases">
        <title>Extensive genetic diversity and differential bi-allelic expression allows diatom success in the polar Southern Ocean.</title>
        <authorList>
            <consortium name="DOE Joint Genome Institute"/>
            <person name="Mock T."/>
            <person name="Otillar R.P."/>
            <person name="Strauss J."/>
            <person name="Dupont C."/>
            <person name="Frickenhaus S."/>
            <person name="Maumus F."/>
            <person name="Mcmullan M."/>
            <person name="Sanges R."/>
            <person name="Schmutz J."/>
            <person name="Toseland A."/>
            <person name="Valas R."/>
            <person name="Veluchamy A."/>
            <person name="Ward B.J."/>
            <person name="Allen A."/>
            <person name="Barry K."/>
            <person name="Falciatore A."/>
            <person name="Ferrante M."/>
            <person name="Fortunato A.E."/>
            <person name="Gloeckner G."/>
            <person name="Gruber A."/>
            <person name="Hipkin R."/>
            <person name="Janech M."/>
            <person name="Kroth P."/>
            <person name="Leese F."/>
            <person name="Lindquist E."/>
            <person name="Lyon B.R."/>
            <person name="Martin J."/>
            <person name="Mayer C."/>
            <person name="Parker M."/>
            <person name="Quesneville H."/>
            <person name="Raymond J."/>
            <person name="Uhlig C."/>
            <person name="Valentin K.U."/>
            <person name="Worden A.Z."/>
            <person name="Armbrust E.V."/>
            <person name="Bowler C."/>
            <person name="Green B."/>
            <person name="Moulton V."/>
            <person name="Van Oosterhout C."/>
            <person name="Grigoriev I."/>
        </authorList>
    </citation>
    <scope>NUCLEOTIDE SEQUENCE [LARGE SCALE GENOMIC DNA]</scope>
    <source>
        <strain evidence="2 3">CCMP1102</strain>
    </source>
</reference>
<feature type="domain" description="Protein kinase" evidence="1">
    <location>
        <begin position="1"/>
        <end position="237"/>
    </location>
</feature>
<dbReference type="GO" id="GO:0004674">
    <property type="term" value="F:protein serine/threonine kinase activity"/>
    <property type="evidence" value="ECO:0007669"/>
    <property type="project" value="TreeGrafter"/>
</dbReference>
<dbReference type="EMBL" id="KV784354">
    <property type="protein sequence ID" value="OEU20838.1"/>
    <property type="molecule type" value="Genomic_DNA"/>
</dbReference>
<dbReference type="PANTHER" id="PTHR44329:SF214">
    <property type="entry name" value="PROTEIN KINASE DOMAIN-CONTAINING PROTEIN"/>
    <property type="match status" value="1"/>
</dbReference>
<dbReference type="SUPFAM" id="SSF56112">
    <property type="entry name" value="Protein kinase-like (PK-like)"/>
    <property type="match status" value="1"/>
</dbReference>
<dbReference type="InParanoid" id="A0A1E7FRS3"/>
<dbReference type="PROSITE" id="PS50011">
    <property type="entry name" value="PROTEIN_KINASE_DOM"/>
    <property type="match status" value="1"/>
</dbReference>
<sequence length="243" mass="28307">MERLTGSPRIVDVYSHCGGSVWVEAMPHEMEEIIVPGEGMAKQKDLPKELTPLNHYTVEEKLDISLLMAESLADLHGFSDGVVVHDDVQLAQWLRTNDGRLKLGDFNRAEVMQYDEKKGEYCTYYNGSGAGNYRAPEEFDKGYLNEKIDVFSFGNNIYSLLTGLWVFYEIDDYTSVQKELIKGELAYVDPRWKERTFIETKLVELMEKCWVYDPMERIDIFETVKQLREIKEEHERRKANNIE</sequence>
<dbReference type="Gene3D" id="1.10.510.10">
    <property type="entry name" value="Transferase(Phosphotransferase) domain 1"/>
    <property type="match status" value="1"/>
</dbReference>
<dbReference type="InterPro" id="IPR011009">
    <property type="entry name" value="Kinase-like_dom_sf"/>
</dbReference>
<accession>A0A1E7FRS3</accession>
<evidence type="ECO:0000313" key="3">
    <source>
        <dbReference type="Proteomes" id="UP000095751"/>
    </source>
</evidence>
<protein>
    <submittedName>
        <fullName evidence="2">Kinase-like protein</fullName>
    </submittedName>
</protein>
<dbReference type="GO" id="GO:0005524">
    <property type="term" value="F:ATP binding"/>
    <property type="evidence" value="ECO:0007669"/>
    <property type="project" value="InterPro"/>
</dbReference>